<dbReference type="Proteomes" id="UP000663853">
    <property type="component" value="Unassembled WGS sequence"/>
</dbReference>
<feature type="signal peptide" evidence="1">
    <location>
        <begin position="1"/>
        <end position="16"/>
    </location>
</feature>
<dbReference type="AlphaFoldDB" id="A0A8H3CMQ4"/>
<feature type="non-terminal residue" evidence="2">
    <location>
        <position position="134"/>
    </location>
</feature>
<name>A0A8H3CMQ4_9AGAM</name>
<evidence type="ECO:0000313" key="3">
    <source>
        <dbReference type="Proteomes" id="UP000663853"/>
    </source>
</evidence>
<evidence type="ECO:0000256" key="1">
    <source>
        <dbReference type="SAM" id="SignalP"/>
    </source>
</evidence>
<dbReference type="Gene3D" id="3.30.70.80">
    <property type="entry name" value="Peptidase S8 propeptide/proteinase inhibitor I9"/>
    <property type="match status" value="1"/>
</dbReference>
<dbReference type="InterPro" id="IPR037045">
    <property type="entry name" value="S8pro/Inhibitor_I9_sf"/>
</dbReference>
<accession>A0A8H3CMQ4</accession>
<protein>
    <recommendedName>
        <fullName evidence="4">Inhibitor I9 domain-containing protein</fullName>
    </recommendedName>
</protein>
<keyword evidence="1" id="KW-0732">Signal</keyword>
<organism evidence="2 3">
    <name type="scientific">Rhizoctonia solani</name>
    <dbReference type="NCBI Taxonomy" id="456999"/>
    <lineage>
        <taxon>Eukaryota</taxon>
        <taxon>Fungi</taxon>
        <taxon>Dikarya</taxon>
        <taxon>Basidiomycota</taxon>
        <taxon>Agaricomycotina</taxon>
        <taxon>Agaricomycetes</taxon>
        <taxon>Cantharellales</taxon>
        <taxon>Ceratobasidiaceae</taxon>
        <taxon>Rhizoctonia</taxon>
    </lineage>
</organism>
<feature type="chain" id="PRO_5034457270" description="Inhibitor I9 domain-containing protein" evidence="1">
    <location>
        <begin position="17"/>
        <end position="134"/>
    </location>
</feature>
<proteinExistence type="predicted"/>
<reference evidence="2" key="1">
    <citation type="submission" date="2021-01" db="EMBL/GenBank/DDBJ databases">
        <authorList>
            <person name="Kaushik A."/>
        </authorList>
    </citation>
    <scope>NUCLEOTIDE SEQUENCE</scope>
    <source>
        <strain evidence="2">AG6-10EEA</strain>
    </source>
</reference>
<gene>
    <name evidence="2" type="ORF">RDB_LOCUS102232</name>
</gene>
<sequence>MKFILACATAIQLVSAAVDIKSVKHASTAQIVPNSYIVELSTGTHLKRGFASPHEELYHDLERRGASWKVNREYSEDLLTGAAVTLGSNADLVKLAEANGVQSITPVYLHPPPKPVYEETLGSTTDGTAPKDVF</sequence>
<comment type="caution">
    <text evidence="2">The sequence shown here is derived from an EMBL/GenBank/DDBJ whole genome shotgun (WGS) entry which is preliminary data.</text>
</comment>
<evidence type="ECO:0008006" key="4">
    <source>
        <dbReference type="Google" id="ProtNLM"/>
    </source>
</evidence>
<evidence type="ECO:0000313" key="2">
    <source>
        <dbReference type="EMBL" id="CAE6492049.1"/>
    </source>
</evidence>
<dbReference type="EMBL" id="CAJMXA010003180">
    <property type="protein sequence ID" value="CAE6492049.1"/>
    <property type="molecule type" value="Genomic_DNA"/>
</dbReference>